<organism evidence="2 3">
    <name type="scientific">Phytophthora infestans</name>
    <name type="common">Potato late blight agent</name>
    <name type="synonym">Botrytis infestans</name>
    <dbReference type="NCBI Taxonomy" id="4787"/>
    <lineage>
        <taxon>Eukaryota</taxon>
        <taxon>Sar</taxon>
        <taxon>Stramenopiles</taxon>
        <taxon>Oomycota</taxon>
        <taxon>Peronosporomycetes</taxon>
        <taxon>Peronosporales</taxon>
        <taxon>Peronosporaceae</taxon>
        <taxon>Phytophthora</taxon>
    </lineage>
</organism>
<comment type="caution">
    <text evidence="2">The sequence shown here is derived from an EMBL/GenBank/DDBJ whole genome shotgun (WGS) entry which is preliminary data.</text>
</comment>
<gene>
    <name evidence="2" type="ORF">GN958_ATG07418</name>
</gene>
<reference evidence="2" key="1">
    <citation type="submission" date="2020-03" db="EMBL/GenBank/DDBJ databases">
        <title>Hybrid Assembly of Korean Phytophthora infestans isolates.</title>
        <authorList>
            <person name="Prokchorchik M."/>
            <person name="Lee Y."/>
            <person name="Seo J."/>
            <person name="Cho J.-H."/>
            <person name="Park Y.-E."/>
            <person name="Jang D.-C."/>
            <person name="Im J.-S."/>
            <person name="Choi J.-G."/>
            <person name="Park H.-J."/>
            <person name="Lee G.-B."/>
            <person name="Lee Y.-G."/>
            <person name="Hong S.-Y."/>
            <person name="Cho K."/>
            <person name="Sohn K.H."/>
        </authorList>
    </citation>
    <scope>NUCLEOTIDE SEQUENCE</scope>
    <source>
        <strain evidence="2">KR_2_A2</strain>
    </source>
</reference>
<feature type="non-terminal residue" evidence="2">
    <location>
        <position position="1"/>
    </location>
</feature>
<accession>A0A8S9UVQ5</accession>
<proteinExistence type="predicted"/>
<sequence>RVNELNQELGATELSNAELLAQFCQLNVDLCRDSEETLSKGMMEDKNEDTTRRGNEEIEETGMRAFTIVNRLREFRPLAAHIDGKSSPGFAYWIYGRIWPRTLITLRMNNWPFNALPRPAKKQKKPDHSGGKTQSGQNESVRRNRNPKTREAPKPTSPPVAKRPARDAGSRLQQRIELLPRGAVREPQETALNATVALKGTIPYLAKIFENMEFVAVSNLADLKHDELQAVWHMQLIDVPSVKSKRLGRYGMLLESYTSQGYLYNSCSINTGAATSHGSILQMYEIPADMVDSFRTRLLSILQHFEDAAMVLPDGAINKDMTFLNALLEGQIVTWDPRSGLSIRKLLAKAQ</sequence>
<protein>
    <submittedName>
        <fullName evidence="2">Uncharacterized protein</fullName>
    </submittedName>
</protein>
<dbReference type="Proteomes" id="UP000704712">
    <property type="component" value="Unassembled WGS sequence"/>
</dbReference>
<dbReference type="AlphaFoldDB" id="A0A8S9UVQ5"/>
<evidence type="ECO:0000313" key="3">
    <source>
        <dbReference type="Proteomes" id="UP000704712"/>
    </source>
</evidence>
<evidence type="ECO:0000256" key="1">
    <source>
        <dbReference type="SAM" id="MobiDB-lite"/>
    </source>
</evidence>
<feature type="region of interest" description="Disordered" evidence="1">
    <location>
        <begin position="115"/>
        <end position="170"/>
    </location>
</feature>
<dbReference type="EMBL" id="JAACNO010001023">
    <property type="protein sequence ID" value="KAF4143352.1"/>
    <property type="molecule type" value="Genomic_DNA"/>
</dbReference>
<evidence type="ECO:0000313" key="2">
    <source>
        <dbReference type="EMBL" id="KAF4143352.1"/>
    </source>
</evidence>
<name>A0A8S9UVQ5_PHYIN</name>